<name>A9V5E5_MONBE</name>
<sequence>MAASADSAQAAGTPAVEEQSNESRFPHSASLYVGDLSKDVIEAELYNFFNSFGATVQSVRVCRDMVTQTSLGYGYVNFATPEDAAKVYEAANFEELKGQPVRIMFSERDPTKRRSGVGNIFIKNLSAEVDNKALYDTFRVFGTVLSCRVLYDQEGNSRGIAFVQYEDAEVAKQVIAQVNDKKILDKVVKVEAYKPRRQRMLEAEETQKNFTNVFFKNVAADISDEDIMKEFENFGEIESKVLKSHDQFGRYGFVAYKDTADAQKAVSELNDKPLGADGTKLYVARAQRKSERMGRLRREFERRRTEMRAKYKDANLYIKNFSEDVTEDELRKMFEAYGTIVSVRVVKDRDGQSRQFGFVLFSSEEEATRAIQEMNGRMTADGKPLYVSRFRNKEERAQEVQRQRMMTAQNMQYQQWMTQQGGGMPPMGFNPMQQMSMQAQMAGRSGPQHGMPPMQTPMMATPNNAQQPSAAAAAPAELSAAKDKNSRNAVLGNPLFSLVQAQQPKHAPKITGMLLDQPDEAVLEYLENPAALKAALDQAYKVLVEQAPAAGKQ</sequence>
<dbReference type="SMART" id="SM00360">
    <property type="entry name" value="RRM"/>
    <property type="match status" value="4"/>
</dbReference>
<evidence type="ECO:0000313" key="13">
    <source>
        <dbReference type="Proteomes" id="UP000001357"/>
    </source>
</evidence>
<dbReference type="GO" id="GO:1990904">
    <property type="term" value="C:ribonucleoprotein complex"/>
    <property type="evidence" value="ECO:0000318"/>
    <property type="project" value="GO_Central"/>
</dbReference>
<dbReference type="RefSeq" id="XP_001747881.1">
    <property type="nucleotide sequence ID" value="XM_001747829.1"/>
</dbReference>
<dbReference type="InterPro" id="IPR036053">
    <property type="entry name" value="PABP-dom"/>
</dbReference>
<evidence type="ECO:0000256" key="8">
    <source>
        <dbReference type="PROSITE-ProRule" id="PRU00176"/>
    </source>
</evidence>
<evidence type="ECO:0000256" key="1">
    <source>
        <dbReference type="ARBA" id="ARBA00004123"/>
    </source>
</evidence>
<dbReference type="GO" id="GO:0008266">
    <property type="term" value="F:poly(U) RNA binding"/>
    <property type="evidence" value="ECO:0000318"/>
    <property type="project" value="GO_Central"/>
</dbReference>
<dbReference type="PROSITE" id="PS51309">
    <property type="entry name" value="PABC"/>
    <property type="match status" value="1"/>
</dbReference>
<evidence type="ECO:0000256" key="3">
    <source>
        <dbReference type="ARBA" id="ARBA00008557"/>
    </source>
</evidence>
<evidence type="ECO:0000259" key="11">
    <source>
        <dbReference type="PROSITE" id="PS51309"/>
    </source>
</evidence>
<proteinExistence type="inferred from homology"/>
<evidence type="ECO:0000256" key="4">
    <source>
        <dbReference type="ARBA" id="ARBA00022490"/>
    </source>
</evidence>
<dbReference type="OMA" id="FNDKEWF"/>
<dbReference type="SUPFAM" id="SSF63570">
    <property type="entry name" value="PABC (PABP) domain"/>
    <property type="match status" value="1"/>
</dbReference>
<keyword evidence="5" id="KW-0677">Repeat</keyword>
<dbReference type="SUPFAM" id="SSF54928">
    <property type="entry name" value="RNA-binding domain, RBD"/>
    <property type="match status" value="3"/>
</dbReference>
<feature type="region of interest" description="Disordered" evidence="9">
    <location>
        <begin position="1"/>
        <end position="22"/>
    </location>
</feature>
<feature type="domain" description="RRM" evidence="10">
    <location>
        <begin position="211"/>
        <end position="288"/>
    </location>
</feature>
<evidence type="ECO:0000256" key="7">
    <source>
        <dbReference type="ARBA" id="ARBA00023242"/>
    </source>
</evidence>
<dbReference type="Gene3D" id="3.30.70.330">
    <property type="match status" value="4"/>
</dbReference>
<accession>A9V5E5</accession>
<dbReference type="InterPro" id="IPR003954">
    <property type="entry name" value="RRM_euk-type"/>
</dbReference>
<organism evidence="12 13">
    <name type="scientific">Monosiga brevicollis</name>
    <name type="common">Choanoflagellate</name>
    <dbReference type="NCBI Taxonomy" id="81824"/>
    <lineage>
        <taxon>Eukaryota</taxon>
        <taxon>Choanoflagellata</taxon>
        <taxon>Craspedida</taxon>
        <taxon>Salpingoecidae</taxon>
        <taxon>Monosiga</taxon>
    </lineage>
</organism>
<dbReference type="KEGG" id="mbr:MONBRDRAFT_33438"/>
<evidence type="ECO:0000313" key="12">
    <source>
        <dbReference type="EMBL" id="EDQ87268.1"/>
    </source>
</evidence>
<dbReference type="STRING" id="81824.A9V5E5"/>
<evidence type="ECO:0000256" key="9">
    <source>
        <dbReference type="SAM" id="MobiDB-lite"/>
    </source>
</evidence>
<evidence type="ECO:0008006" key="14">
    <source>
        <dbReference type="Google" id="ProtNLM"/>
    </source>
</evidence>
<dbReference type="EMBL" id="CH991560">
    <property type="protein sequence ID" value="EDQ87268.1"/>
    <property type="molecule type" value="Genomic_DNA"/>
</dbReference>
<dbReference type="Pfam" id="PF00076">
    <property type="entry name" value="RRM_1"/>
    <property type="match status" value="4"/>
</dbReference>
<dbReference type="GO" id="GO:0005634">
    <property type="term" value="C:nucleus"/>
    <property type="evidence" value="ECO:0000318"/>
    <property type="project" value="GO_Central"/>
</dbReference>
<dbReference type="InterPro" id="IPR002004">
    <property type="entry name" value="PABP_HYD_C"/>
</dbReference>
<dbReference type="FunFam" id="3.30.70.330:FF:000651">
    <property type="entry name" value="Poly(A) binding protein cytoplasmic 1 like"/>
    <property type="match status" value="1"/>
</dbReference>
<dbReference type="InParanoid" id="A9V5E5"/>
<dbReference type="GO" id="GO:0005829">
    <property type="term" value="C:cytosol"/>
    <property type="evidence" value="ECO:0000318"/>
    <property type="project" value="GO_Central"/>
</dbReference>
<dbReference type="Pfam" id="PF00658">
    <property type="entry name" value="MLLE"/>
    <property type="match status" value="1"/>
</dbReference>
<feature type="domain" description="PABC" evidence="11">
    <location>
        <begin position="471"/>
        <end position="548"/>
    </location>
</feature>
<dbReference type="AlphaFoldDB" id="A9V5E5"/>
<dbReference type="FunFam" id="3.30.70.330:FF:000779">
    <property type="entry name" value="Polyadenylate-binding protein"/>
    <property type="match status" value="1"/>
</dbReference>
<keyword evidence="6 8" id="KW-0694">RNA-binding</keyword>
<dbReference type="GO" id="GO:0003730">
    <property type="term" value="F:mRNA 3'-UTR binding"/>
    <property type="evidence" value="ECO:0000318"/>
    <property type="project" value="GO_Central"/>
</dbReference>
<dbReference type="FunFam" id="1.10.1900.10:FF:000024">
    <property type="entry name" value="Predicted protein"/>
    <property type="match status" value="1"/>
</dbReference>
<evidence type="ECO:0000256" key="5">
    <source>
        <dbReference type="ARBA" id="ARBA00022737"/>
    </source>
</evidence>
<gene>
    <name evidence="12" type="ORF">MONBRDRAFT_33438</name>
</gene>
<reference evidence="12 13" key="1">
    <citation type="journal article" date="2008" name="Nature">
        <title>The genome of the choanoflagellate Monosiga brevicollis and the origin of metazoans.</title>
        <authorList>
            <consortium name="JGI Sequencing"/>
            <person name="King N."/>
            <person name="Westbrook M.J."/>
            <person name="Young S.L."/>
            <person name="Kuo A."/>
            <person name="Abedin M."/>
            <person name="Chapman J."/>
            <person name="Fairclough S."/>
            <person name="Hellsten U."/>
            <person name="Isogai Y."/>
            <person name="Letunic I."/>
            <person name="Marr M."/>
            <person name="Pincus D."/>
            <person name="Putnam N."/>
            <person name="Rokas A."/>
            <person name="Wright K.J."/>
            <person name="Zuzow R."/>
            <person name="Dirks W."/>
            <person name="Good M."/>
            <person name="Goodstein D."/>
            <person name="Lemons D."/>
            <person name="Li W."/>
            <person name="Lyons J.B."/>
            <person name="Morris A."/>
            <person name="Nichols S."/>
            <person name="Richter D.J."/>
            <person name="Salamov A."/>
            <person name="Bork P."/>
            <person name="Lim W.A."/>
            <person name="Manning G."/>
            <person name="Miller W.T."/>
            <person name="McGinnis W."/>
            <person name="Shapiro H."/>
            <person name="Tjian R."/>
            <person name="Grigoriev I.V."/>
            <person name="Rokhsar D."/>
        </authorList>
    </citation>
    <scope>NUCLEOTIDE SEQUENCE [LARGE SCALE GENOMIC DNA]</scope>
    <source>
        <strain evidence="13">MX1 / ATCC 50154</strain>
    </source>
</reference>
<comment type="subcellular location">
    <subcellularLocation>
        <location evidence="2">Cytoplasm</location>
    </subcellularLocation>
    <subcellularLocation>
        <location evidence="1">Nucleus</location>
    </subcellularLocation>
</comment>
<dbReference type="FunFam" id="3.30.70.330:FF:000606">
    <property type="entry name" value="Polyadenylate-binding protein"/>
    <property type="match status" value="1"/>
</dbReference>
<dbReference type="InterPro" id="IPR035979">
    <property type="entry name" value="RBD_domain_sf"/>
</dbReference>
<dbReference type="InterPro" id="IPR012677">
    <property type="entry name" value="Nucleotide-bd_a/b_plait_sf"/>
</dbReference>
<evidence type="ECO:0000256" key="6">
    <source>
        <dbReference type="ARBA" id="ARBA00022884"/>
    </source>
</evidence>
<dbReference type="GeneID" id="5893089"/>
<dbReference type="SMART" id="SM00361">
    <property type="entry name" value="RRM_1"/>
    <property type="match status" value="3"/>
</dbReference>
<dbReference type="Proteomes" id="UP000001357">
    <property type="component" value="Unassembled WGS sequence"/>
</dbReference>
<dbReference type="GO" id="GO:0010494">
    <property type="term" value="C:cytoplasmic stress granule"/>
    <property type="evidence" value="ECO:0000318"/>
    <property type="project" value="GO_Central"/>
</dbReference>
<evidence type="ECO:0000259" key="10">
    <source>
        <dbReference type="PROSITE" id="PS50102"/>
    </source>
</evidence>
<dbReference type="PROSITE" id="PS50102">
    <property type="entry name" value="RRM"/>
    <property type="match status" value="4"/>
</dbReference>
<feature type="domain" description="RRM" evidence="10">
    <location>
        <begin position="314"/>
        <end position="392"/>
    </location>
</feature>
<feature type="compositionally biased region" description="Low complexity" evidence="9">
    <location>
        <begin position="1"/>
        <end position="11"/>
    </location>
</feature>
<dbReference type="GO" id="GO:0008143">
    <property type="term" value="F:poly(A) binding"/>
    <property type="evidence" value="ECO:0000318"/>
    <property type="project" value="GO_Central"/>
</dbReference>
<dbReference type="InterPro" id="IPR000504">
    <property type="entry name" value="RRM_dom"/>
</dbReference>
<feature type="domain" description="RRM" evidence="10">
    <location>
        <begin position="118"/>
        <end position="195"/>
    </location>
</feature>
<dbReference type="eggNOG" id="KOG0123">
    <property type="taxonomic scope" value="Eukaryota"/>
</dbReference>
<protein>
    <recommendedName>
        <fullName evidence="14">Polyadenylate-binding protein</fullName>
    </recommendedName>
</protein>
<dbReference type="PANTHER" id="PTHR24012">
    <property type="entry name" value="RNA BINDING PROTEIN"/>
    <property type="match status" value="1"/>
</dbReference>
<keyword evidence="7" id="KW-0539">Nucleus</keyword>
<keyword evidence="13" id="KW-1185">Reference proteome</keyword>
<dbReference type="Gene3D" id="1.10.1900.10">
    <property type="entry name" value="c-terminal domain of poly(a) binding protein"/>
    <property type="match status" value="1"/>
</dbReference>
<keyword evidence="4" id="KW-0963">Cytoplasm</keyword>
<evidence type="ECO:0000256" key="2">
    <source>
        <dbReference type="ARBA" id="ARBA00004496"/>
    </source>
</evidence>
<comment type="similarity">
    <text evidence="3">Belongs to the polyadenylate-binding protein type-1 family.</text>
</comment>
<feature type="domain" description="RRM" evidence="10">
    <location>
        <begin position="29"/>
        <end position="108"/>
    </location>
</feature>
<dbReference type="SMART" id="SM00517">
    <property type="entry name" value="PolyA"/>
    <property type="match status" value="1"/>
</dbReference>